<dbReference type="EMBL" id="CP072385">
    <property type="protein sequence ID" value="QUC12635.1"/>
    <property type="molecule type" value="Genomic_DNA"/>
</dbReference>
<evidence type="ECO:0000259" key="5">
    <source>
        <dbReference type="PROSITE" id="PS50893"/>
    </source>
</evidence>
<reference evidence="6" key="1">
    <citation type="submission" date="2021-03" db="EMBL/GenBank/DDBJ databases">
        <title>Human Oral Microbial Genomes.</title>
        <authorList>
            <person name="Johnston C.D."/>
            <person name="Chen T."/>
            <person name="Dewhirst F.E."/>
        </authorList>
    </citation>
    <scope>NUCLEOTIDE SEQUENCE</scope>
    <source>
        <strain evidence="6">F0714</strain>
    </source>
</reference>
<proteinExistence type="inferred from homology"/>
<dbReference type="InterPro" id="IPR003439">
    <property type="entry name" value="ABC_transporter-like_ATP-bd"/>
</dbReference>
<evidence type="ECO:0000256" key="3">
    <source>
        <dbReference type="ARBA" id="ARBA00022741"/>
    </source>
</evidence>
<evidence type="ECO:0000256" key="1">
    <source>
        <dbReference type="ARBA" id="ARBA00005417"/>
    </source>
</evidence>
<dbReference type="SMART" id="SM00382">
    <property type="entry name" value="AAA"/>
    <property type="match status" value="1"/>
</dbReference>
<keyword evidence="3" id="KW-0547">Nucleotide-binding</keyword>
<dbReference type="Pfam" id="PF00005">
    <property type="entry name" value="ABC_tran"/>
    <property type="match status" value="1"/>
</dbReference>
<dbReference type="Proteomes" id="UP000677180">
    <property type="component" value="Chromosome"/>
</dbReference>
<accession>A0AB37I0K2</accession>
<evidence type="ECO:0000256" key="4">
    <source>
        <dbReference type="ARBA" id="ARBA00022840"/>
    </source>
</evidence>
<sequence>MPKLAPIDPRRARRPHPARNLVVATEALTKSYRDFNAVDGINLQVPQGGVYGFLGPNGAGKSTTMKLLLGLVKPTSGRMSVLGHPVGTGSPLPAGAIGSLIEGPSYYPSLSGRENLMMLADYLGLPKARVQHALKTVDLAGQESKLVKRYSMGMKQRLGLAMALLADPRLILLDEPTNGLDPAGVAEIRQLIVALARQEGVTVIVSSHILSEIEQMADSVGIICAGRLRYQGPLSGLRDEGVIEFTAADPAGVSALLRAHRIGHRVTGGVIRTPMLPDPLVGDLVTRIVQAGQTLFRVQTVRKSLEQAFLELTDPLAGREVQ</sequence>
<name>A0AB37I0K2_9ACTN</name>
<dbReference type="PROSITE" id="PS50893">
    <property type="entry name" value="ABC_TRANSPORTER_2"/>
    <property type="match status" value="1"/>
</dbReference>
<dbReference type="Gene3D" id="3.40.50.300">
    <property type="entry name" value="P-loop containing nucleotide triphosphate hydrolases"/>
    <property type="match status" value="1"/>
</dbReference>
<evidence type="ECO:0000256" key="2">
    <source>
        <dbReference type="ARBA" id="ARBA00022448"/>
    </source>
</evidence>
<dbReference type="InterPro" id="IPR027417">
    <property type="entry name" value="P-loop_NTPase"/>
</dbReference>
<dbReference type="GO" id="GO:0016887">
    <property type="term" value="F:ATP hydrolysis activity"/>
    <property type="evidence" value="ECO:0007669"/>
    <property type="project" value="InterPro"/>
</dbReference>
<keyword evidence="4 6" id="KW-0067">ATP-binding</keyword>
<comment type="similarity">
    <text evidence="1">Belongs to the ABC transporter superfamily.</text>
</comment>
<dbReference type="InterPro" id="IPR003593">
    <property type="entry name" value="AAA+_ATPase"/>
</dbReference>
<keyword evidence="2" id="KW-0813">Transport</keyword>
<dbReference type="GO" id="GO:0005524">
    <property type="term" value="F:ATP binding"/>
    <property type="evidence" value="ECO:0007669"/>
    <property type="project" value="UniProtKB-KW"/>
</dbReference>
<dbReference type="PANTHER" id="PTHR43335">
    <property type="entry name" value="ABC TRANSPORTER, ATP-BINDING PROTEIN"/>
    <property type="match status" value="1"/>
</dbReference>
<dbReference type="PANTHER" id="PTHR43335:SF4">
    <property type="entry name" value="ABC TRANSPORTER, ATP-BINDING PROTEIN"/>
    <property type="match status" value="1"/>
</dbReference>
<dbReference type="AlphaFoldDB" id="A0AB37I0K2"/>
<protein>
    <submittedName>
        <fullName evidence="6">ABC transporter ATP-binding protein</fullName>
    </submittedName>
</protein>
<organism evidence="6 7">
    <name type="scientific">Arachnia propionica</name>
    <dbReference type="NCBI Taxonomy" id="1750"/>
    <lineage>
        <taxon>Bacteria</taxon>
        <taxon>Bacillati</taxon>
        <taxon>Actinomycetota</taxon>
        <taxon>Actinomycetes</taxon>
        <taxon>Propionibacteriales</taxon>
        <taxon>Propionibacteriaceae</taxon>
        <taxon>Arachnia</taxon>
    </lineage>
</organism>
<evidence type="ECO:0000313" key="6">
    <source>
        <dbReference type="EMBL" id="QUC12635.1"/>
    </source>
</evidence>
<dbReference type="SUPFAM" id="SSF52540">
    <property type="entry name" value="P-loop containing nucleoside triphosphate hydrolases"/>
    <property type="match status" value="1"/>
</dbReference>
<gene>
    <name evidence="6" type="ORF">J5A53_07385</name>
</gene>
<evidence type="ECO:0000313" key="7">
    <source>
        <dbReference type="Proteomes" id="UP000677180"/>
    </source>
</evidence>
<feature type="domain" description="ABC transporter" evidence="5">
    <location>
        <begin position="23"/>
        <end position="250"/>
    </location>
</feature>